<gene>
    <name evidence="1" type="ORF">APY04_0790</name>
</gene>
<proteinExistence type="predicted"/>
<organism evidence="1 2">
    <name type="scientific">Hyphomicrobium sulfonivorans</name>
    <dbReference type="NCBI Taxonomy" id="121290"/>
    <lineage>
        <taxon>Bacteria</taxon>
        <taxon>Pseudomonadati</taxon>
        <taxon>Pseudomonadota</taxon>
        <taxon>Alphaproteobacteria</taxon>
        <taxon>Hyphomicrobiales</taxon>
        <taxon>Hyphomicrobiaceae</taxon>
        <taxon>Hyphomicrobium</taxon>
    </lineage>
</organism>
<name>A0A109BKY4_HYPSL</name>
<comment type="caution">
    <text evidence="1">The sequence shown here is derived from an EMBL/GenBank/DDBJ whole genome shotgun (WGS) entry which is preliminary data.</text>
</comment>
<dbReference type="STRING" id="121290.APY04_0790"/>
<reference evidence="1 2" key="1">
    <citation type="submission" date="2015-10" db="EMBL/GenBank/DDBJ databases">
        <title>Transcriptomic analysis of a linuron degrading triple-species bacterial consortium.</title>
        <authorList>
            <person name="Albers P."/>
        </authorList>
    </citation>
    <scope>NUCLEOTIDE SEQUENCE [LARGE SCALE GENOMIC DNA]</scope>
    <source>
        <strain evidence="1 2">WDL6</strain>
    </source>
</reference>
<keyword evidence="2" id="KW-1185">Reference proteome</keyword>
<dbReference type="PATRIC" id="fig|121290.4.peg.3478"/>
<dbReference type="Proteomes" id="UP000059074">
    <property type="component" value="Unassembled WGS sequence"/>
</dbReference>
<dbReference type="AlphaFoldDB" id="A0A109BKY4"/>
<protein>
    <submittedName>
        <fullName evidence="1">Uncharacterized protein</fullName>
    </submittedName>
</protein>
<evidence type="ECO:0000313" key="1">
    <source>
        <dbReference type="EMBL" id="KWT70729.1"/>
    </source>
</evidence>
<accession>A0A109BKY4</accession>
<evidence type="ECO:0000313" key="2">
    <source>
        <dbReference type="Proteomes" id="UP000059074"/>
    </source>
</evidence>
<sequence length="103" mass="11739">MAERLGFWKQNAAINVKGWRSDFDRSAFLDRFFYPKDVADKSIEGRKAMVRRLANAISAEARRGAQGHPSYSRPHHLNLQHAHRAETLAVQAMQAETYLEAAE</sequence>
<dbReference type="EMBL" id="LMTR01000028">
    <property type="protein sequence ID" value="KWT70729.1"/>
    <property type="molecule type" value="Genomic_DNA"/>
</dbReference>